<dbReference type="InterPro" id="IPR052019">
    <property type="entry name" value="F420H2_bilvrd_red/Heme_oxyg"/>
</dbReference>
<organism evidence="3">
    <name type="scientific">marine metagenome</name>
    <dbReference type="NCBI Taxonomy" id="408172"/>
    <lineage>
        <taxon>unclassified sequences</taxon>
        <taxon>metagenomes</taxon>
        <taxon>ecological metagenomes</taxon>
    </lineage>
</organism>
<accession>A0A382YXQ6</accession>
<dbReference type="AlphaFoldDB" id="A0A382YXQ6"/>
<dbReference type="EMBL" id="UINC01179374">
    <property type="protein sequence ID" value="SVD88024.1"/>
    <property type="molecule type" value="Genomic_DNA"/>
</dbReference>
<evidence type="ECO:0000256" key="1">
    <source>
        <dbReference type="ARBA" id="ARBA00023002"/>
    </source>
</evidence>
<evidence type="ECO:0000259" key="2">
    <source>
        <dbReference type="Pfam" id="PF01243"/>
    </source>
</evidence>
<dbReference type="InterPro" id="IPR011576">
    <property type="entry name" value="Pyridox_Oxase_N"/>
</dbReference>
<protein>
    <recommendedName>
        <fullName evidence="2">Pyridoxamine 5'-phosphate oxidase N-terminal domain-containing protein</fullName>
    </recommendedName>
</protein>
<name>A0A382YXQ6_9ZZZZ</name>
<evidence type="ECO:0000313" key="3">
    <source>
        <dbReference type="EMBL" id="SVD88024.1"/>
    </source>
</evidence>
<dbReference type="Gene3D" id="2.30.110.10">
    <property type="entry name" value="Electron Transport, Fmn-binding Protein, Chain A"/>
    <property type="match status" value="1"/>
</dbReference>
<proteinExistence type="predicted"/>
<feature type="non-terminal residue" evidence="3">
    <location>
        <position position="104"/>
    </location>
</feature>
<keyword evidence="1" id="KW-0560">Oxidoreductase</keyword>
<dbReference type="PANTHER" id="PTHR35176:SF2">
    <property type="entry name" value="F420H(2)-DEPENDENT REDUCTASE RV1155"/>
    <property type="match status" value="1"/>
</dbReference>
<dbReference type="GO" id="GO:0005829">
    <property type="term" value="C:cytosol"/>
    <property type="evidence" value="ECO:0007669"/>
    <property type="project" value="TreeGrafter"/>
</dbReference>
<dbReference type="PANTHER" id="PTHR35176">
    <property type="entry name" value="HEME OXYGENASE HI_0854-RELATED"/>
    <property type="match status" value="1"/>
</dbReference>
<dbReference type="SUPFAM" id="SSF50475">
    <property type="entry name" value="FMN-binding split barrel"/>
    <property type="match status" value="1"/>
</dbReference>
<reference evidence="3" key="1">
    <citation type="submission" date="2018-05" db="EMBL/GenBank/DDBJ databases">
        <authorList>
            <person name="Lanie J.A."/>
            <person name="Ng W.-L."/>
            <person name="Kazmierczak K.M."/>
            <person name="Andrzejewski T.M."/>
            <person name="Davidsen T.M."/>
            <person name="Wayne K.J."/>
            <person name="Tettelin H."/>
            <person name="Glass J.I."/>
            <person name="Rusch D."/>
            <person name="Podicherti R."/>
            <person name="Tsui H.-C.T."/>
            <person name="Winkler M.E."/>
        </authorList>
    </citation>
    <scope>NUCLEOTIDE SEQUENCE</scope>
</reference>
<dbReference type="Pfam" id="PF01243">
    <property type="entry name" value="PNPOx_N"/>
    <property type="match status" value="1"/>
</dbReference>
<sequence length="104" mass="11312">MLVSYVSHVKQGATMDLSPKVLTFLKENTFAVLSAFRKNGAAQLSVVNTGPFRDGVAFTTTSGRAKLNNLRQNPHCSLLVSRADWRGYVVLEGNAVILDADNTE</sequence>
<dbReference type="GO" id="GO:0070967">
    <property type="term" value="F:coenzyme F420 binding"/>
    <property type="evidence" value="ECO:0007669"/>
    <property type="project" value="TreeGrafter"/>
</dbReference>
<dbReference type="InterPro" id="IPR012349">
    <property type="entry name" value="Split_barrel_FMN-bd"/>
</dbReference>
<dbReference type="GO" id="GO:0016627">
    <property type="term" value="F:oxidoreductase activity, acting on the CH-CH group of donors"/>
    <property type="evidence" value="ECO:0007669"/>
    <property type="project" value="TreeGrafter"/>
</dbReference>
<feature type="domain" description="Pyridoxamine 5'-phosphate oxidase N-terminal" evidence="2">
    <location>
        <begin position="18"/>
        <end position="100"/>
    </location>
</feature>
<gene>
    <name evidence="3" type="ORF">METZ01_LOCUS440878</name>
</gene>